<keyword evidence="2 6" id="KW-0647">Proteasome</keyword>
<evidence type="ECO:0000256" key="1">
    <source>
        <dbReference type="ARBA" id="ARBA00022490"/>
    </source>
</evidence>
<keyword evidence="7" id="KW-0378">Hydrolase</keyword>
<dbReference type="PROSITE" id="PS00854">
    <property type="entry name" value="PROTEASOME_BETA_1"/>
    <property type="match status" value="1"/>
</dbReference>
<dbReference type="PROSITE" id="PS51476">
    <property type="entry name" value="PROTEASOME_BETA_2"/>
    <property type="match status" value="1"/>
</dbReference>
<dbReference type="PANTHER" id="PTHR32194">
    <property type="entry name" value="METALLOPROTEASE TLDD"/>
    <property type="match status" value="1"/>
</dbReference>
<reference evidence="7" key="1">
    <citation type="submission" date="2007-04" db="EMBL/GenBank/DDBJ databases">
        <title>Annotation of Pediculus humanus corporis strain USDA.</title>
        <authorList>
            <person name="Kirkness E."/>
            <person name="Hannick L."/>
            <person name="Hass B."/>
            <person name="Bruggner R."/>
            <person name="Lawson D."/>
            <person name="Bidwell S."/>
            <person name="Joardar V."/>
            <person name="Caler E."/>
            <person name="Walenz B."/>
            <person name="Inman J."/>
            <person name="Schobel S."/>
            <person name="Galinsky K."/>
            <person name="Amedeo P."/>
            <person name="Strausberg R."/>
        </authorList>
    </citation>
    <scope>NUCLEOTIDE SEQUENCE</scope>
    <source>
        <strain evidence="7">USDA</strain>
    </source>
</reference>
<dbReference type="EMBL" id="DS235035">
    <property type="protein sequence ID" value="EEB10805.1"/>
    <property type="molecule type" value="Genomic_DNA"/>
</dbReference>
<dbReference type="InterPro" id="IPR029055">
    <property type="entry name" value="Ntn_hydrolases_N"/>
</dbReference>
<comment type="subcellular location">
    <subcellularLocation>
        <location evidence="6">Cytoplasm</location>
    </subcellularLocation>
    <subcellularLocation>
        <location evidence="6">Nucleus</location>
    </subcellularLocation>
</comment>
<dbReference type="InterPro" id="IPR023333">
    <property type="entry name" value="Proteasome_suB-type"/>
</dbReference>
<dbReference type="InterPro" id="IPR001353">
    <property type="entry name" value="Proteasome_sua/b"/>
</dbReference>
<evidence type="ECO:0000256" key="4">
    <source>
        <dbReference type="ARBA" id="ARBA00024953"/>
    </source>
</evidence>
<dbReference type="InParanoid" id="E0VBP9"/>
<dbReference type="FunFam" id="3.60.20.10:FF:000014">
    <property type="entry name" value="Proteasome subunit beta type-7"/>
    <property type="match status" value="1"/>
</dbReference>
<dbReference type="InterPro" id="IPR016050">
    <property type="entry name" value="Proteasome_bsu_CS"/>
</dbReference>
<evidence type="ECO:0000256" key="6">
    <source>
        <dbReference type="PIRNR" id="PIRNR001213"/>
    </source>
</evidence>
<dbReference type="CDD" id="cd03760">
    <property type="entry name" value="proteasome_beta_type_4"/>
    <property type="match status" value="1"/>
</dbReference>
<reference evidence="8" key="3">
    <citation type="submission" date="2021-02" db="UniProtKB">
        <authorList>
            <consortium name="EnsemblMetazoa"/>
        </authorList>
    </citation>
    <scope>IDENTIFICATION</scope>
    <source>
        <strain evidence="8">USDA</strain>
    </source>
</reference>
<reference evidence="7" key="2">
    <citation type="submission" date="2007-04" db="EMBL/GenBank/DDBJ databases">
        <title>The genome of the human body louse.</title>
        <authorList>
            <consortium name="The Human Body Louse Genome Consortium"/>
            <person name="Kirkness E."/>
            <person name="Walenz B."/>
            <person name="Hass B."/>
            <person name="Bruggner R."/>
            <person name="Strausberg R."/>
        </authorList>
    </citation>
    <scope>NUCLEOTIDE SEQUENCE</scope>
    <source>
        <strain evidence="7">USDA</strain>
    </source>
</reference>
<keyword evidence="1 6" id="KW-0963">Cytoplasm</keyword>
<dbReference type="OrthoDB" id="7854943at2759"/>
<dbReference type="GO" id="GO:0051603">
    <property type="term" value="P:proteolysis involved in protein catabolic process"/>
    <property type="evidence" value="ECO:0007669"/>
    <property type="project" value="InterPro"/>
</dbReference>
<gene>
    <name evidence="8" type="primary">8231127</name>
    <name evidence="7" type="ORF">Phum_PHUM066580</name>
</gene>
<dbReference type="PIRSF" id="PIRSF001213">
    <property type="entry name" value="Psome_endopept_beta"/>
    <property type="match status" value="1"/>
</dbReference>
<evidence type="ECO:0000313" key="7">
    <source>
        <dbReference type="EMBL" id="EEB10805.1"/>
    </source>
</evidence>
<dbReference type="GO" id="GO:0016787">
    <property type="term" value="F:hydrolase activity"/>
    <property type="evidence" value="ECO:0007669"/>
    <property type="project" value="UniProtKB-KW"/>
</dbReference>
<dbReference type="PANTHER" id="PTHR32194:SF6">
    <property type="entry name" value="PROTEASOME SUBUNIT BETA"/>
    <property type="match status" value="1"/>
</dbReference>
<keyword evidence="9" id="KW-1185">Reference proteome</keyword>
<comment type="subunit">
    <text evidence="5">The 26S proteasome consists of a 20S proteasome core and two 19S regulatory subunits. The 20S proteasome core is composed of 28 subunits that are arranged in four stacked rings, resulting in a barrel-shaped structure. The two end rings are each formed by seven alpha subunits, and the two central rings are each formed by seven beta subunits. The catalytic chamber with the active sites is on the inside of the barrel.</text>
</comment>
<dbReference type="eggNOG" id="KOG0185">
    <property type="taxonomic scope" value="Eukaryota"/>
</dbReference>
<protein>
    <recommendedName>
        <fullName evidence="6">Proteasome subunit beta</fullName>
    </recommendedName>
</protein>
<comment type="similarity">
    <text evidence="6">Belongs to the peptidase T1B family.</text>
</comment>
<evidence type="ECO:0000256" key="3">
    <source>
        <dbReference type="ARBA" id="ARBA00023242"/>
    </source>
</evidence>
<dbReference type="RefSeq" id="XP_002423543.1">
    <property type="nucleotide sequence ID" value="XM_002423498.1"/>
</dbReference>
<sequence length="265" mass="29487">MSLFGLNDFSQFGFGVNPFGILTNNPGNFTMQPQQSYGSNNGFQRSKEPITTGSSVLGIKFNNGVVIAADTLGSYGTLARFRDCSRVYKVNKNIIIGAGGDYADFQYLKEVINQKIIDEECVDDGFYMKPKALYHWLTRVLYTRRTQLDPLWSNYVIGGIQDGEPFLGTVDKLGTAFLDDHVATGFGSYLAIPIMRDELEKRKQDGGLTEEEAVNLIYKCVEVLYYRDAKSWPKFQIGIITPNNVSVEGPFAIEGSWDVAALIHG</sequence>
<dbReference type="AlphaFoldDB" id="E0VBP9"/>
<evidence type="ECO:0000313" key="9">
    <source>
        <dbReference type="Proteomes" id="UP000009046"/>
    </source>
</evidence>
<evidence type="ECO:0000256" key="5">
    <source>
        <dbReference type="ARBA" id="ARBA00026071"/>
    </source>
</evidence>
<dbReference type="OMA" id="QPIMRRY"/>
<comment type="function">
    <text evidence="4">Non-catalytic component of the proteasome, a multicatalytic proteinase complex which is characterized by its ability to cleave peptides with Arg, Phe, Tyr, Leu, and Glu adjacent to the leaving group at neutral or slightly basic pH. The proteasome has an ATP-dependent proteolytic activity.</text>
</comment>
<dbReference type="GeneID" id="8231127"/>
<dbReference type="InterPro" id="IPR016295">
    <property type="entry name" value="Proteasome_beta4"/>
</dbReference>
<dbReference type="EnsemblMetazoa" id="PHUM066580-RA">
    <property type="protein sequence ID" value="PHUM066580-PA"/>
    <property type="gene ID" value="PHUM066580"/>
</dbReference>
<dbReference type="Gene3D" id="3.60.20.10">
    <property type="entry name" value="Glutamine Phosphoribosylpyrophosphate, subunit 1, domain 1"/>
    <property type="match status" value="1"/>
</dbReference>
<dbReference type="GO" id="GO:0005634">
    <property type="term" value="C:nucleus"/>
    <property type="evidence" value="ECO:0007669"/>
    <property type="project" value="UniProtKB-SubCell"/>
</dbReference>
<name>E0VBP9_PEDHC</name>
<dbReference type="MEROPS" id="T01.987"/>
<dbReference type="EMBL" id="AAZO01000777">
    <property type="status" value="NOT_ANNOTATED_CDS"/>
    <property type="molecule type" value="Genomic_DNA"/>
</dbReference>
<dbReference type="STRING" id="121224.E0VBP9"/>
<dbReference type="VEuPathDB" id="VectorBase:PHUM066580"/>
<dbReference type="Pfam" id="PF00227">
    <property type="entry name" value="Proteasome"/>
    <property type="match status" value="1"/>
</dbReference>
<dbReference type="SUPFAM" id="SSF56235">
    <property type="entry name" value="N-terminal nucleophile aminohydrolases (Ntn hydrolases)"/>
    <property type="match status" value="1"/>
</dbReference>
<proteinExistence type="inferred from homology"/>
<dbReference type="FunCoup" id="E0VBP9">
    <property type="interactions" value="1879"/>
</dbReference>
<dbReference type="KEGG" id="phu:Phum_PHUM066580"/>
<keyword evidence="3 6" id="KW-0539">Nucleus</keyword>
<dbReference type="Proteomes" id="UP000009046">
    <property type="component" value="Unassembled WGS sequence"/>
</dbReference>
<dbReference type="GO" id="GO:0019774">
    <property type="term" value="C:proteasome core complex, beta-subunit complex"/>
    <property type="evidence" value="ECO:0007669"/>
    <property type="project" value="UniProtKB-UniRule"/>
</dbReference>
<accession>E0VBP9</accession>
<evidence type="ECO:0000256" key="2">
    <source>
        <dbReference type="ARBA" id="ARBA00022942"/>
    </source>
</evidence>
<dbReference type="GO" id="GO:0005737">
    <property type="term" value="C:cytoplasm"/>
    <property type="evidence" value="ECO:0007669"/>
    <property type="project" value="UniProtKB-SubCell"/>
</dbReference>
<organism>
    <name type="scientific">Pediculus humanus subsp. corporis</name>
    <name type="common">Body louse</name>
    <dbReference type="NCBI Taxonomy" id="121224"/>
    <lineage>
        <taxon>Eukaryota</taxon>
        <taxon>Metazoa</taxon>
        <taxon>Ecdysozoa</taxon>
        <taxon>Arthropoda</taxon>
        <taxon>Hexapoda</taxon>
        <taxon>Insecta</taxon>
        <taxon>Pterygota</taxon>
        <taxon>Neoptera</taxon>
        <taxon>Paraneoptera</taxon>
        <taxon>Psocodea</taxon>
        <taxon>Troctomorpha</taxon>
        <taxon>Phthiraptera</taxon>
        <taxon>Anoplura</taxon>
        <taxon>Pediculidae</taxon>
        <taxon>Pediculus</taxon>
    </lineage>
</organism>
<evidence type="ECO:0000313" key="8">
    <source>
        <dbReference type="EnsemblMetazoa" id="PHUM066580-PA"/>
    </source>
</evidence>
<dbReference type="HOGENOM" id="CLU_072435_2_0_1"/>
<dbReference type="CTD" id="8231127"/>